<evidence type="ECO:0008006" key="3">
    <source>
        <dbReference type="Google" id="ProtNLM"/>
    </source>
</evidence>
<evidence type="ECO:0000313" key="1">
    <source>
        <dbReference type="EMBL" id="NKI89639.1"/>
    </source>
</evidence>
<protein>
    <recommendedName>
        <fullName evidence="3">Fibronectin type-III domain-containing protein</fullName>
    </recommendedName>
</protein>
<comment type="caution">
    <text evidence="1">The sequence shown here is derived from an EMBL/GenBank/DDBJ whole genome shotgun (WGS) entry which is preliminary data.</text>
</comment>
<proteinExistence type="predicted"/>
<sequence length="46" mass="4888">MVGATSSTSLTLTGLVTNVEYTFAVFDHNDNATSRAENYLLTPHGA</sequence>
<dbReference type="EMBL" id="JAAVTK010000005">
    <property type="protein sequence ID" value="NKI89639.1"/>
    <property type="molecule type" value="Genomic_DNA"/>
</dbReference>
<evidence type="ECO:0000313" key="2">
    <source>
        <dbReference type="Proteomes" id="UP000717634"/>
    </source>
</evidence>
<dbReference type="Proteomes" id="UP000717634">
    <property type="component" value="Unassembled WGS sequence"/>
</dbReference>
<name>A0ABX1HIE0_9BACT</name>
<gene>
    <name evidence="1" type="ORF">HBN54_002237</name>
</gene>
<dbReference type="RefSeq" id="WP_168673249.1">
    <property type="nucleotide sequence ID" value="NZ_JAAVTK010000005.1"/>
</dbReference>
<reference evidence="1 2" key="1">
    <citation type="submission" date="2020-03" db="EMBL/GenBank/DDBJ databases">
        <title>Genomic Encyclopedia of Type Strains, Phase IV (KMG-V): Genome sequencing to study the core and pangenomes of soil and plant-associated prokaryotes.</title>
        <authorList>
            <person name="Whitman W."/>
        </authorList>
    </citation>
    <scope>NUCLEOTIDE SEQUENCE [LARGE SCALE GENOMIC DNA]</scope>
    <source>
        <strain evidence="1 2">1B</strain>
    </source>
</reference>
<keyword evidence="2" id="KW-1185">Reference proteome</keyword>
<accession>A0ABX1HIE0</accession>
<organism evidence="1 2">
    <name type="scientific">Hymenobacter artigasi</name>
    <dbReference type="NCBI Taxonomy" id="2719616"/>
    <lineage>
        <taxon>Bacteria</taxon>
        <taxon>Pseudomonadati</taxon>
        <taxon>Bacteroidota</taxon>
        <taxon>Cytophagia</taxon>
        <taxon>Cytophagales</taxon>
        <taxon>Hymenobacteraceae</taxon>
        <taxon>Hymenobacter</taxon>
    </lineage>
</organism>